<keyword evidence="1" id="KW-0472">Membrane</keyword>
<dbReference type="AlphaFoldDB" id="B7PT96"/>
<dbReference type="PaxDb" id="6945-B7PT96"/>
<dbReference type="EMBL" id="ABJB010676006">
    <property type="status" value="NOT_ANNOTATED_CDS"/>
    <property type="molecule type" value="Genomic_DNA"/>
</dbReference>
<evidence type="ECO:0000256" key="1">
    <source>
        <dbReference type="SAM" id="Phobius"/>
    </source>
</evidence>
<dbReference type="HOGENOM" id="CLU_2545130_0_0_1"/>
<gene>
    <name evidence="2" type="ORF">IscW_ISCW007837</name>
</gene>
<dbReference type="VEuPathDB" id="VectorBase:ISCW007837"/>
<accession>B7PT96</accession>
<keyword evidence="4" id="KW-1185">Reference proteome</keyword>
<name>B7PT96_IXOSC</name>
<reference evidence="2 4" key="1">
    <citation type="submission" date="2008-03" db="EMBL/GenBank/DDBJ databases">
        <title>Annotation of Ixodes scapularis.</title>
        <authorList>
            <consortium name="Ixodes scapularis Genome Project Consortium"/>
            <person name="Caler E."/>
            <person name="Hannick L.I."/>
            <person name="Bidwell S."/>
            <person name="Joardar V."/>
            <person name="Thiagarajan M."/>
            <person name="Amedeo P."/>
            <person name="Galinsky K.J."/>
            <person name="Schobel S."/>
            <person name="Inman J."/>
            <person name="Hostetler J."/>
            <person name="Miller J."/>
            <person name="Hammond M."/>
            <person name="Megy K."/>
            <person name="Lawson D."/>
            <person name="Kodira C."/>
            <person name="Sutton G."/>
            <person name="Meyer J."/>
            <person name="Hill C.A."/>
            <person name="Birren B."/>
            <person name="Nene V."/>
            <person name="Collins F."/>
            <person name="Alarcon-Chaidez F."/>
            <person name="Wikel S."/>
            <person name="Strausberg R."/>
        </authorList>
    </citation>
    <scope>NUCLEOTIDE SEQUENCE [LARGE SCALE GENOMIC DNA]</scope>
    <source>
        <strain evidence="4">Wikel</strain>
        <strain evidence="2">Wikel colony</strain>
    </source>
</reference>
<evidence type="ECO:0000313" key="2">
    <source>
        <dbReference type="EMBL" id="EEC09818.1"/>
    </source>
</evidence>
<dbReference type="Proteomes" id="UP000001555">
    <property type="component" value="Unassembled WGS sequence"/>
</dbReference>
<reference evidence="3" key="2">
    <citation type="submission" date="2020-05" db="UniProtKB">
        <authorList>
            <consortium name="EnsemblMetazoa"/>
        </authorList>
    </citation>
    <scope>IDENTIFICATION</scope>
    <source>
        <strain evidence="3">wikel</strain>
    </source>
</reference>
<protein>
    <submittedName>
        <fullName evidence="2 3">Uncharacterized protein</fullName>
    </submittedName>
</protein>
<dbReference type="EMBL" id="DS784372">
    <property type="protein sequence ID" value="EEC09818.1"/>
    <property type="molecule type" value="Genomic_DNA"/>
</dbReference>
<keyword evidence="1" id="KW-0812">Transmembrane</keyword>
<feature type="transmembrane region" description="Helical" evidence="1">
    <location>
        <begin position="41"/>
        <end position="62"/>
    </location>
</feature>
<evidence type="ECO:0000313" key="3">
    <source>
        <dbReference type="EnsemblMetazoa" id="ISCW007837-PA"/>
    </source>
</evidence>
<evidence type="ECO:0000313" key="4">
    <source>
        <dbReference type="Proteomes" id="UP000001555"/>
    </source>
</evidence>
<dbReference type="EnsemblMetazoa" id="ISCW007837-RA">
    <property type="protein sequence ID" value="ISCW007837-PA"/>
    <property type="gene ID" value="ISCW007837"/>
</dbReference>
<keyword evidence="1" id="KW-1133">Transmembrane helix</keyword>
<sequence length="83" mass="9805">MRFSGRSHDSLTVSDWIRWLTERIAVCRVAKRILLAKVERCLSFSFSLFSFSLSLFLFLFLWEANTSLRVATLRRNFDVEDLI</sequence>
<dbReference type="VEuPathDB" id="VectorBase:ISCI007837"/>
<dbReference type="InParanoid" id="B7PT96"/>
<proteinExistence type="predicted"/>
<organism>
    <name type="scientific">Ixodes scapularis</name>
    <name type="common">Black-legged tick</name>
    <name type="synonym">Deer tick</name>
    <dbReference type="NCBI Taxonomy" id="6945"/>
    <lineage>
        <taxon>Eukaryota</taxon>
        <taxon>Metazoa</taxon>
        <taxon>Ecdysozoa</taxon>
        <taxon>Arthropoda</taxon>
        <taxon>Chelicerata</taxon>
        <taxon>Arachnida</taxon>
        <taxon>Acari</taxon>
        <taxon>Parasitiformes</taxon>
        <taxon>Ixodida</taxon>
        <taxon>Ixodoidea</taxon>
        <taxon>Ixodidae</taxon>
        <taxon>Ixodinae</taxon>
        <taxon>Ixodes</taxon>
    </lineage>
</organism>